<reference evidence="3" key="1">
    <citation type="journal article" date="2014" name="Proc. Natl. Acad. Sci. U.S.A.">
        <title>Extensive sampling of basidiomycete genomes demonstrates inadequacy of the white-rot/brown-rot paradigm for wood decay fungi.</title>
        <authorList>
            <person name="Riley R."/>
            <person name="Salamov A.A."/>
            <person name="Brown D.W."/>
            <person name="Nagy L.G."/>
            <person name="Floudas D."/>
            <person name="Held B.W."/>
            <person name="Levasseur A."/>
            <person name="Lombard V."/>
            <person name="Morin E."/>
            <person name="Otillar R."/>
            <person name="Lindquist E.A."/>
            <person name="Sun H."/>
            <person name="LaButti K.M."/>
            <person name="Schmutz J."/>
            <person name="Jabbour D."/>
            <person name="Luo H."/>
            <person name="Baker S.E."/>
            <person name="Pisabarro A.G."/>
            <person name="Walton J.D."/>
            <person name="Blanchette R.A."/>
            <person name="Henrissat B."/>
            <person name="Martin F."/>
            <person name="Cullen D."/>
            <person name="Hibbett D.S."/>
            <person name="Grigoriev I.V."/>
        </authorList>
    </citation>
    <scope>NUCLEOTIDE SEQUENCE [LARGE SCALE GENOMIC DNA]</scope>
    <source>
        <strain evidence="3">CBS 339.88</strain>
    </source>
</reference>
<accession>A0A067TT45</accession>
<feature type="compositionally biased region" description="Basic and acidic residues" evidence="1">
    <location>
        <begin position="13"/>
        <end position="29"/>
    </location>
</feature>
<evidence type="ECO:0000313" key="2">
    <source>
        <dbReference type="EMBL" id="KDR82153.1"/>
    </source>
</evidence>
<keyword evidence="3" id="KW-1185">Reference proteome</keyword>
<dbReference type="AlphaFoldDB" id="A0A067TT45"/>
<name>A0A067TT45_GALM3</name>
<sequence length="287" mass="31174">MAPRSAQGTTKSAGDKSTKKRPLSPEKRQTGHAANALVASGDEKPAKRQRSSTIGTKAAASVPATTTTAEKSKATEAQAEPVTNDESDSAEGSSEDEPEEEQPKFAGPFDLYATQLPFLHKVYSPAGSTAVFPEKLYKEILTYQAKNDRTAKVTIPERFTSGNDGKFRSGLLRDPMEEMPFDIIATNITQVDKLNLKLDYKRPDNAWDGPGLKADLEIEEEGCGIASSSGSLSFHPLWKKVDKDGQVMELFEGTFSFKVSYSSLYSRKGHGRGQSEAVGFWAVRGKA</sequence>
<dbReference type="EMBL" id="KL142370">
    <property type="protein sequence ID" value="KDR82153.1"/>
    <property type="molecule type" value="Genomic_DNA"/>
</dbReference>
<evidence type="ECO:0000256" key="1">
    <source>
        <dbReference type="SAM" id="MobiDB-lite"/>
    </source>
</evidence>
<feature type="region of interest" description="Disordered" evidence="1">
    <location>
        <begin position="1"/>
        <end position="104"/>
    </location>
</feature>
<dbReference type="HOGENOM" id="CLU_834317_0_0_1"/>
<feature type="compositionally biased region" description="Acidic residues" evidence="1">
    <location>
        <begin position="83"/>
        <end position="100"/>
    </location>
</feature>
<gene>
    <name evidence="2" type="ORF">GALMADRAFT_222032</name>
</gene>
<proteinExistence type="predicted"/>
<dbReference type="Proteomes" id="UP000027222">
    <property type="component" value="Unassembled WGS sequence"/>
</dbReference>
<protein>
    <submittedName>
        <fullName evidence="2">Uncharacterized protein</fullName>
    </submittedName>
</protein>
<organism evidence="2 3">
    <name type="scientific">Galerina marginata (strain CBS 339.88)</name>
    <dbReference type="NCBI Taxonomy" id="685588"/>
    <lineage>
        <taxon>Eukaryota</taxon>
        <taxon>Fungi</taxon>
        <taxon>Dikarya</taxon>
        <taxon>Basidiomycota</taxon>
        <taxon>Agaricomycotina</taxon>
        <taxon>Agaricomycetes</taxon>
        <taxon>Agaricomycetidae</taxon>
        <taxon>Agaricales</taxon>
        <taxon>Agaricineae</taxon>
        <taxon>Strophariaceae</taxon>
        <taxon>Galerina</taxon>
    </lineage>
</organism>
<feature type="compositionally biased region" description="Low complexity" evidence="1">
    <location>
        <begin position="56"/>
        <end position="80"/>
    </location>
</feature>
<feature type="compositionally biased region" description="Polar residues" evidence="1">
    <location>
        <begin position="1"/>
        <end position="12"/>
    </location>
</feature>
<evidence type="ECO:0000313" key="3">
    <source>
        <dbReference type="Proteomes" id="UP000027222"/>
    </source>
</evidence>
<dbReference type="OrthoDB" id="3256283at2759"/>